<dbReference type="EMBL" id="MLJW01000051">
    <property type="protein sequence ID" value="OIR05248.1"/>
    <property type="molecule type" value="Genomic_DNA"/>
</dbReference>
<evidence type="ECO:0000256" key="1">
    <source>
        <dbReference type="SAM" id="Phobius"/>
    </source>
</evidence>
<feature type="transmembrane region" description="Helical" evidence="1">
    <location>
        <begin position="484"/>
        <end position="505"/>
    </location>
</feature>
<feature type="transmembrane region" description="Helical" evidence="1">
    <location>
        <begin position="381"/>
        <end position="400"/>
    </location>
</feature>
<keyword evidence="1" id="KW-0812">Transmembrane</keyword>
<feature type="transmembrane region" description="Helical" evidence="1">
    <location>
        <begin position="511"/>
        <end position="529"/>
    </location>
</feature>
<keyword evidence="1" id="KW-1133">Transmembrane helix</keyword>
<reference evidence="2" key="1">
    <citation type="submission" date="2016-10" db="EMBL/GenBank/DDBJ databases">
        <title>Sequence of Gallionella enrichment culture.</title>
        <authorList>
            <person name="Poehlein A."/>
            <person name="Muehling M."/>
            <person name="Daniel R."/>
        </authorList>
    </citation>
    <scope>NUCLEOTIDE SEQUENCE</scope>
</reference>
<keyword evidence="1" id="KW-0472">Membrane</keyword>
<gene>
    <name evidence="2" type="ORF">GALL_125600</name>
</gene>
<name>A0A1J5SMK2_9ZZZZ</name>
<dbReference type="AlphaFoldDB" id="A0A1J5SMK2"/>
<sequence length="556" mass="59522">MSQQTEQRSGATQAAVWLAVGLLALAAAWALPVNLGSVTLPLLRKAGAGTPDLAAVGQEWVQSEKIGPATLLLDAAEAIHDPGAPALRASIASLAAKQSELVAWGGWDPYLDPVLKLKRPGGAPSVSTPVIDFLVPEDARDALRSYLANSRSLGVQSLLKLEDLNQTGRFVPAKEPGGQPLDTLILLSALLYQGDHFSPALQRQVRAMTDTALRQNQLGDLEGVFLDLLSLARRLDWVQLCELLNRTEDTKTVGEYAHLARVAPHELPLIYAAALYSSSADRVAAYLLHYGKSGLADLRTAMGLGRGAARLLVERQLPINRSPVAGLSEAASLGILYPRLSLVLRWLGFLVGAFALLKGLDRLLFRAQPGFGPALPHAKSGVLALLIGALFALATEPYLLKAAPISEFKAHLLIPALTAQPPSVTQHATTSPLAMDSSTLLSIAIFAALQVVMYLICLLKIREIGRQDMSPALKLRLMENEENLFDSGLYIGIAGTATALVLQVLRIIEPNLLAAYSSNLFGITCVALVKIRHVRPYKRTLILESQGAALQAQPAK</sequence>
<feature type="transmembrane region" description="Helical" evidence="1">
    <location>
        <begin position="440"/>
        <end position="459"/>
    </location>
</feature>
<organism evidence="2">
    <name type="scientific">mine drainage metagenome</name>
    <dbReference type="NCBI Taxonomy" id="410659"/>
    <lineage>
        <taxon>unclassified sequences</taxon>
        <taxon>metagenomes</taxon>
        <taxon>ecological metagenomes</taxon>
    </lineage>
</organism>
<accession>A0A1J5SMK2</accession>
<comment type="caution">
    <text evidence="2">The sequence shown here is derived from an EMBL/GenBank/DDBJ whole genome shotgun (WGS) entry which is preliminary data.</text>
</comment>
<protein>
    <submittedName>
        <fullName evidence="2">Uncharacterized protein</fullName>
    </submittedName>
</protein>
<proteinExistence type="predicted"/>
<evidence type="ECO:0000313" key="2">
    <source>
        <dbReference type="EMBL" id="OIR05248.1"/>
    </source>
</evidence>
<feature type="transmembrane region" description="Helical" evidence="1">
    <location>
        <begin position="342"/>
        <end position="360"/>
    </location>
</feature>